<sequence length="61" mass="6855">MSQFTIADKVILNKPMMIIGESGDIGQLQWYVFYSTLITRFAQSPACFALPLHSRPACHPI</sequence>
<comment type="caution">
    <text evidence="1">The sequence shown here is derived from an EMBL/GenBank/DDBJ whole genome shotgun (WGS) entry which is preliminary data.</text>
</comment>
<reference evidence="3 4" key="1">
    <citation type="submission" date="2018-08" db="EMBL/GenBank/DDBJ databases">
        <title>A genome reference for cultivated species of the human gut microbiota.</title>
        <authorList>
            <person name="Zou Y."/>
            <person name="Xue W."/>
            <person name="Luo G."/>
        </authorList>
    </citation>
    <scope>NUCLEOTIDE SEQUENCE [LARGE SCALE GENOMIC DNA]</scope>
    <source>
        <strain evidence="1 4">AF05-4</strain>
        <strain evidence="2 3">AF35-20</strain>
    </source>
</reference>
<name>A0A413DW04_BACSE</name>
<dbReference type="EMBL" id="QSBD01000031">
    <property type="protein sequence ID" value="RGW94098.1"/>
    <property type="molecule type" value="Genomic_DNA"/>
</dbReference>
<proteinExistence type="predicted"/>
<evidence type="ECO:0000313" key="1">
    <source>
        <dbReference type="EMBL" id="RGW94098.1"/>
    </source>
</evidence>
<dbReference type="EMBL" id="QRPN01000009">
    <property type="protein sequence ID" value="RHM17974.1"/>
    <property type="molecule type" value="Genomic_DNA"/>
</dbReference>
<organism evidence="1 4">
    <name type="scientific">Bacteroides stercoris</name>
    <dbReference type="NCBI Taxonomy" id="46506"/>
    <lineage>
        <taxon>Bacteria</taxon>
        <taxon>Pseudomonadati</taxon>
        <taxon>Bacteroidota</taxon>
        <taxon>Bacteroidia</taxon>
        <taxon>Bacteroidales</taxon>
        <taxon>Bacteroidaceae</taxon>
        <taxon>Bacteroides</taxon>
    </lineage>
</organism>
<dbReference type="Proteomes" id="UP000284777">
    <property type="component" value="Unassembled WGS sequence"/>
</dbReference>
<evidence type="ECO:0000313" key="3">
    <source>
        <dbReference type="Proteomes" id="UP000284604"/>
    </source>
</evidence>
<accession>A0A413DW04</accession>
<dbReference type="AlphaFoldDB" id="A0A413DW04"/>
<evidence type="ECO:0000313" key="4">
    <source>
        <dbReference type="Proteomes" id="UP000284777"/>
    </source>
</evidence>
<gene>
    <name evidence="1" type="ORF">DWV41_14905</name>
    <name evidence="2" type="ORF">DWZ78_10195</name>
</gene>
<evidence type="ECO:0000313" key="2">
    <source>
        <dbReference type="EMBL" id="RHM17974.1"/>
    </source>
</evidence>
<dbReference type="Proteomes" id="UP000284604">
    <property type="component" value="Unassembled WGS sequence"/>
</dbReference>
<protein>
    <submittedName>
        <fullName evidence="1">Uncharacterized protein</fullName>
    </submittedName>
</protein>